<keyword evidence="3" id="KW-0167">Capsid protein</keyword>
<keyword evidence="14" id="KW-1133">Transmembrane helix</keyword>
<keyword evidence="11" id="KW-0946">Virion</keyword>
<evidence type="ECO:0000313" key="18">
    <source>
        <dbReference type="Proteomes" id="UP000000403"/>
    </source>
</evidence>
<evidence type="ECO:0000256" key="8">
    <source>
        <dbReference type="ARBA" id="ARBA00022801"/>
    </source>
</evidence>
<dbReference type="PROSITE" id="PS50507">
    <property type="entry name" value="RDRP_SSRNA_POS"/>
    <property type="match status" value="1"/>
</dbReference>
<dbReference type="InterPro" id="IPR043502">
    <property type="entry name" value="DNA/RNA_pol_sf"/>
</dbReference>
<dbReference type="Pfam" id="PF11492">
    <property type="entry name" value="Dicistro_VP4"/>
    <property type="match status" value="1"/>
</dbReference>
<evidence type="ECO:0000256" key="4">
    <source>
        <dbReference type="ARBA" id="ARBA00022670"/>
    </source>
</evidence>
<keyword evidence="2" id="KW-0696">RNA-directed RNA polymerase</keyword>
<feature type="transmembrane region" description="Helical" evidence="14">
    <location>
        <begin position="848"/>
        <end position="871"/>
    </location>
</feature>
<dbReference type="InterPro" id="IPR000605">
    <property type="entry name" value="Helicase_SF3_ssDNA/RNA_vir"/>
</dbReference>
<dbReference type="GO" id="GO:0003968">
    <property type="term" value="F:RNA-directed RNA polymerase activity"/>
    <property type="evidence" value="ECO:0007669"/>
    <property type="project" value="UniProtKB-KW"/>
</dbReference>
<dbReference type="CDD" id="cd23195">
    <property type="entry name" value="Marnaviridae_RdRp"/>
    <property type="match status" value="1"/>
</dbReference>
<evidence type="ECO:0000256" key="3">
    <source>
        <dbReference type="ARBA" id="ARBA00022561"/>
    </source>
</evidence>
<proteinExistence type="predicted"/>
<dbReference type="InterPro" id="IPR007094">
    <property type="entry name" value="RNA-dir_pol_PSvirus"/>
</dbReference>
<evidence type="ECO:0000256" key="12">
    <source>
        <dbReference type="ARBA" id="ARBA00022953"/>
    </source>
</evidence>
<evidence type="ECO:0000256" key="14">
    <source>
        <dbReference type="SAM" id="Phobius"/>
    </source>
</evidence>
<dbReference type="InterPro" id="IPR024343">
    <property type="entry name" value="VP4_dicistrovir"/>
</dbReference>
<keyword evidence="14" id="KW-0472">Membrane</keyword>
<feature type="region of interest" description="Disordered" evidence="13">
    <location>
        <begin position="151"/>
        <end position="173"/>
    </location>
</feature>
<dbReference type="InterPro" id="IPR043128">
    <property type="entry name" value="Rev_trsase/Diguanyl_cyclase"/>
</dbReference>
<dbReference type="SUPFAM" id="SSF56672">
    <property type="entry name" value="DNA/RNA polymerases"/>
    <property type="match status" value="1"/>
</dbReference>
<accession>Q7T7T5</accession>
<reference evidence="17 18" key="1">
    <citation type="journal article" date="2004" name="Virology">
        <title>Genome sequence and characterization of a virus (HaRNAV) related to picorna-like viruses that infects the marine toxic bloom-forming alga Heterosigma akashiwo.</title>
        <authorList>
            <person name="Lang A.S."/>
            <person name="Culley A.I."/>
            <person name="Suttle C.A."/>
        </authorList>
    </citation>
    <scope>NUCLEOTIDE SEQUENCE [LARGE SCALE GENOMIC DNA]</scope>
    <source>
        <strain evidence="18">SOG263</strain>
    </source>
</reference>
<evidence type="ECO:0000256" key="13">
    <source>
        <dbReference type="SAM" id="MobiDB-lite"/>
    </source>
</evidence>
<evidence type="ECO:0000256" key="9">
    <source>
        <dbReference type="ARBA" id="ARBA00022807"/>
    </source>
</evidence>
<dbReference type="KEGG" id="vg:2943315"/>
<dbReference type="CDD" id="cd00205">
    <property type="entry name" value="rhv_like"/>
    <property type="match status" value="2"/>
</dbReference>
<dbReference type="PROSITE" id="PS51218">
    <property type="entry name" value="SF3_HELICASE_2"/>
    <property type="match status" value="1"/>
</dbReference>
<feature type="compositionally biased region" description="Basic residues" evidence="13">
    <location>
        <begin position="74"/>
        <end position="83"/>
    </location>
</feature>
<keyword evidence="14" id="KW-0812">Transmembrane</keyword>
<feature type="region of interest" description="Disordered" evidence="13">
    <location>
        <begin position="239"/>
        <end position="270"/>
    </location>
</feature>
<dbReference type="SUPFAM" id="SSF52540">
    <property type="entry name" value="P-loop containing nucleoside triphosphate hydrolases"/>
    <property type="match status" value="1"/>
</dbReference>
<protein>
    <submittedName>
        <fullName evidence="17">Polyprotein</fullName>
    </submittedName>
</protein>
<dbReference type="SUPFAM" id="SSF88633">
    <property type="entry name" value="Positive stranded ssRNA viruses"/>
    <property type="match status" value="3"/>
</dbReference>
<dbReference type="InterPro" id="IPR001205">
    <property type="entry name" value="RNA-dir_pol_C"/>
</dbReference>
<feature type="region of interest" description="Disordered" evidence="13">
    <location>
        <begin position="1"/>
        <end position="26"/>
    </location>
</feature>
<dbReference type="GeneID" id="2943315"/>
<evidence type="ECO:0000256" key="6">
    <source>
        <dbReference type="ARBA" id="ARBA00022695"/>
    </source>
</evidence>
<dbReference type="GO" id="GO:0005524">
    <property type="term" value="F:ATP binding"/>
    <property type="evidence" value="ECO:0007669"/>
    <property type="project" value="UniProtKB-KW"/>
</dbReference>
<organism evidence="17 18">
    <name type="scientific">Heterosigma akashiwo RNA virus (strain SOG263)</name>
    <name type="common">HaRNAV</name>
    <dbReference type="NCBI Taxonomy" id="239720"/>
    <lineage>
        <taxon>Viruses</taxon>
        <taxon>Riboviria</taxon>
        <taxon>Orthornavirae</taxon>
        <taxon>Pisuviricota</taxon>
        <taxon>Pisoniviricetes</taxon>
        <taxon>Picornavirales</taxon>
        <taxon>Marnaviridae</taxon>
        <taxon>Marnavirus</taxon>
        <taxon>Marnavirus taichanarum</taxon>
        <taxon>Heterosigma akashiwo RNA virus</taxon>
    </lineage>
</organism>
<keyword evidence="12" id="KW-0693">Viral RNA replication</keyword>
<evidence type="ECO:0000256" key="2">
    <source>
        <dbReference type="ARBA" id="ARBA00022484"/>
    </source>
</evidence>
<evidence type="ECO:0000256" key="7">
    <source>
        <dbReference type="ARBA" id="ARBA00022741"/>
    </source>
</evidence>
<dbReference type="InterPro" id="IPR014872">
    <property type="entry name" value="Dicistrovirus_capsid-polyPr_C"/>
</dbReference>
<sequence>MDSTRKVGELKTPSGGGLHPQGCVTTPARGEDFIACVKQAEKHAKEFFELKLEELVPNSKQVRRKHQWPAARLKVGKLGKRDRRKGETLKSTSEIDDSGGPSKDDETKTDGNTDDDLPGLVDVSKPSGPDEGSFLSGIKKGFLNSATAPAVVSAPENPSPAEKLASAVKDSSVSARRERRDRWDAELVQKMERAREKISGSRFHPIDGDLDSREMEHAREKVSGSRFHPVDGDLESREMEHAREKTRGTRFHPVSGDLDPREARDPSGEDGTDNFASLLSFMRGCFTDAAWSLKKVDMKSVVSMLCKVLIFLRASKKFSEEHRTLASYCELLTGMFSDELFRLFGNLVPDILSDGGEEIVSSSFVTDLLETGSHLLQNPHVKRLLRVLGIVVGAAVARAAKLKVDSTRLSDLWDSFIGGSKGMDAVTMLLDFTQWLFALFFGEGSRWQTLFCGYDTRMMRNMSRAAELLSSSGHPRLNADGVRSLNKVRSEIDSLATYFIGELNAGRNKAFAGMYHKNLVEYSEKLRVLITSTKPKEQPYCLFFSGPAGQGKSALCNLLIRAIEGHSNFLGTRGLSPEEIEDILAQETFVHNCSATKWLSGYQSQKVMMFEDMCNSKNTGQGDSSPLNFLIGAVNNNTAFTDQADVDSKGCVPYAAEMVLVSSNTRDLMVNQLTNSPFSVARRLHLRIVPTLIGEPNGAVDPANWRIEVFKPVRNPLGEGVTRPTDGFTWELVGVFDFAGFMRFILKDYDAHVEQQRRFMESVSQNSKYCPRGQLASVCPNVCRCEDSAALASTSLTLGQIASKVRDPCSAVLNRTHMVWTKVRDPCSAALSNLLMGCMAFHPWCVYMFQYLFFFFAVIGISGTAWFYYGCTESLVSRVKKRWLLARHYLEFVTYCTHRRLYHRIVPNPGKVVRKGCLAVGLIGMVLVAWRTLRGAKKSTAYWSKTNPGSVHHGASVHGADTTNTLSKIDQNRRKAEIRSEDRTERFEGLMIQSFAMLVPKHAVSVGQCLNVIREQQGVDVEAQVILDDVSLRPLDGDLVLIISRNLGTAKSLVNYFPENFVVGDRLAFLFAGGVRREIRLVKSQRVVTDKANFIGTMYRTLDGSSVDVGTSGSVVLDYERNAPMGISLASNQGTVGFFQVVTKNLMSQCTQMLRDTLRSDYDVCTELPTSVENVVISTKGIHPKSHPRYMEKCCHVPIANCERRTKAKSNIRLSEVAHMFVDNPTLTTFGPAALAGNWTDYTKTRNKMEEGVSTFPLGLLLEASKIRSAEIREQCKVIYPPLTLNQIVCGIDGEGHIDHMEQNTSAGCPHFGPKSQFMRFETDSNGEQVFIGLTDVQQQSFDEMIACLERGLPVPCLFVATKKDEALRIGKVPRTFYAASMNVIMAVRKYFCPVLQALKANPIHAEIAIGTNAFGKDWADIYSHLASHSTETVIAGDYSSFDMSHNADAVRCAMQVLLDLIDESSLYSDVDKLAARTLVESLGQSFLAFDGTWMQVIGWVMSGVPLTAELSSTLNQIYMRVVWKVVTQRPISDFRSHVALIVYGDDNNAAVRDEPRYNFQSVAVTMGKFRMTYTNTDKNDEMHIYQRLEDAEFLKRLWVPGPLKVYAPLSWDSINKRIVWTRSRAPDRVRSLVYSVAADCLEHQFEGLEYWEKFCHTLCQEEEVDGQVPYKHLVEGDPIDQLFSKIGPSQLSADPFWETSLDDDAWTVFARGKLSTCISTSKVARPEVARGRCESPRKFQDGGVVQLRLSGIYQRTRSGDRLSTCTPHLDEKLLTETLCNTLKFYDTSGLRENSHQTMSNGTERRPGEVDGDLASILSRPTRVFTDTWKPGTNFYQASNIWKSFLNDDTIVDKISHFARLRGKMVVRLLINGNSMYYGKLVMHYSPFAQVDDVYTVSSVPDPAEWIQIMQKPHVSFDATTTTGATMELPMLLPNDWIDLTDEDMIARLGTLYIHDLNTLEHANAGTDELTVTLVAWMEDVELYLPTSTSEIVEYCKGEHKGGDEYETAKTSPLSISGTLTTVANVAAAASSLPHIGAFSKATEIVARAGASAAKLFGYSRPPLLGAPEPFVPRYLSSLANCDVPETVQKFSMTGRQEVCVDSSPLGIDTGDELQLAKLVGKEGYLTTFTWDPSILVDGKLMDFGVNPMYHCPSTTNTGAYALTPLAYFSQPFRYWRGSIKYRFEVVASAFHRGRLRVVWDPVLYSLDAPFNQNFSVVLDIAEQRDFTVVVPYGAAQPYLENTRVPEDGVIYGSLYSSVDEAQDNGNLAIMVLNELSTIKNSAENVVYVNVYVSAGDDFRVAMPCAEKIMENRFVSTSEIISESGADPTLVLSDAPMTEGNVDSRVDEVVFGETVVSFRTLLKRYNLSYGFSPTIDAGANSLNRYTISSFPPYRGAVDGARDTYNYACHTLLNHLAPCFLGYRGGIRHKFVHMSPIRSGLLAASLGNSGPSGITYNHDVYDMGNGVTFVYNASEGVQDNPWRGLSGTALTPSTNQPVLEVEVPHYTSRKYVHTRSFGTETLVAETAKNVSSRAPSINISMFAPSVTGHFPVLDFVSIGEDFNLLYFICTPLIYRGASPAPT</sequence>
<feature type="domain" description="SF3 helicase" evidence="16">
    <location>
        <begin position="516"/>
        <end position="705"/>
    </location>
</feature>
<dbReference type="Gene3D" id="2.60.120.20">
    <property type="match status" value="3"/>
</dbReference>
<keyword evidence="18" id="KW-1185">Reference proteome</keyword>
<dbReference type="Gene3D" id="3.30.70.270">
    <property type="match status" value="1"/>
</dbReference>
<keyword evidence="9" id="KW-0788">Thiol protease</keyword>
<organismHost>
    <name type="scientific">Heterosigma akashiwo</name>
    <name type="common">Chromophytic alga</name>
    <name type="synonym">Heterosigma carterae</name>
    <dbReference type="NCBI Taxonomy" id="2829"/>
</organismHost>
<feature type="compositionally biased region" description="Basic and acidic residues" evidence="13">
    <location>
        <begin position="258"/>
        <end position="267"/>
    </location>
</feature>
<dbReference type="EMBL" id="AY337486">
    <property type="protein sequence ID" value="AAP97137.1"/>
    <property type="molecule type" value="Genomic_RNA"/>
</dbReference>
<dbReference type="InterPro" id="IPR029053">
    <property type="entry name" value="Viral_coat"/>
</dbReference>
<evidence type="ECO:0000256" key="1">
    <source>
        <dbReference type="ARBA" id="ARBA00004328"/>
    </source>
</evidence>
<evidence type="ECO:0000259" key="15">
    <source>
        <dbReference type="PROSITE" id="PS50507"/>
    </source>
</evidence>
<dbReference type="GO" id="GO:0006508">
    <property type="term" value="P:proteolysis"/>
    <property type="evidence" value="ECO:0007669"/>
    <property type="project" value="UniProtKB-KW"/>
</dbReference>
<keyword evidence="4" id="KW-0645">Protease</keyword>
<evidence type="ECO:0000256" key="5">
    <source>
        <dbReference type="ARBA" id="ARBA00022679"/>
    </source>
</evidence>
<dbReference type="Pfam" id="PF08762">
    <property type="entry name" value="CRPV_capsid"/>
    <property type="match status" value="1"/>
</dbReference>
<dbReference type="RefSeq" id="NP_944776.1">
    <property type="nucleotide sequence ID" value="NC_005281.1"/>
</dbReference>
<dbReference type="GO" id="GO:0003724">
    <property type="term" value="F:RNA helicase activity"/>
    <property type="evidence" value="ECO:0007669"/>
    <property type="project" value="InterPro"/>
</dbReference>
<dbReference type="GO" id="GO:0008234">
    <property type="term" value="F:cysteine-type peptidase activity"/>
    <property type="evidence" value="ECO:0007669"/>
    <property type="project" value="UniProtKB-KW"/>
</dbReference>
<keyword evidence="7" id="KW-0547">Nucleotide-binding</keyword>
<feature type="compositionally biased region" description="Basic and acidic residues" evidence="13">
    <location>
        <begin position="102"/>
        <end position="111"/>
    </location>
</feature>
<evidence type="ECO:0000256" key="11">
    <source>
        <dbReference type="ARBA" id="ARBA00022844"/>
    </source>
</evidence>
<feature type="transmembrane region" description="Helical" evidence="14">
    <location>
        <begin position="912"/>
        <end position="930"/>
    </location>
</feature>
<dbReference type="InterPro" id="IPR027417">
    <property type="entry name" value="P-loop_NTPase"/>
</dbReference>
<keyword evidence="8" id="KW-0378">Hydrolase</keyword>
<comment type="subcellular location">
    <subcellularLocation>
        <location evidence="1">Virion</location>
    </subcellularLocation>
</comment>
<name>Q7T7T5_HARNA</name>
<keyword evidence="10" id="KW-0067">ATP-binding</keyword>
<feature type="region of interest" description="Disordered" evidence="13">
    <location>
        <begin position="58"/>
        <end position="136"/>
    </location>
</feature>
<dbReference type="InterPro" id="IPR033703">
    <property type="entry name" value="Rhv-like"/>
</dbReference>
<evidence type="ECO:0000313" key="17">
    <source>
        <dbReference type="EMBL" id="AAP97137.1"/>
    </source>
</evidence>
<dbReference type="Proteomes" id="UP000000403">
    <property type="component" value="Segment"/>
</dbReference>
<keyword evidence="5" id="KW-0808">Transferase</keyword>
<dbReference type="InterPro" id="IPR014759">
    <property type="entry name" value="Helicase_SF3_ssRNA_vir"/>
</dbReference>
<evidence type="ECO:0000259" key="16">
    <source>
        <dbReference type="PROSITE" id="PS51218"/>
    </source>
</evidence>
<evidence type="ECO:0000256" key="10">
    <source>
        <dbReference type="ARBA" id="ARBA00022840"/>
    </source>
</evidence>
<feature type="domain" description="RdRp catalytic" evidence="15">
    <location>
        <begin position="1432"/>
        <end position="1560"/>
    </location>
</feature>
<dbReference type="GO" id="GO:0006351">
    <property type="term" value="P:DNA-templated transcription"/>
    <property type="evidence" value="ECO:0007669"/>
    <property type="project" value="InterPro"/>
</dbReference>
<dbReference type="GO" id="GO:0039694">
    <property type="term" value="P:viral RNA genome replication"/>
    <property type="evidence" value="ECO:0007669"/>
    <property type="project" value="InterPro"/>
</dbReference>
<dbReference type="Pfam" id="PF00910">
    <property type="entry name" value="RNA_helicase"/>
    <property type="match status" value="1"/>
</dbReference>
<dbReference type="GO" id="GO:0019028">
    <property type="term" value="C:viral capsid"/>
    <property type="evidence" value="ECO:0007669"/>
    <property type="project" value="UniProtKB-KW"/>
</dbReference>
<dbReference type="GO" id="GO:0003723">
    <property type="term" value="F:RNA binding"/>
    <property type="evidence" value="ECO:0007669"/>
    <property type="project" value="InterPro"/>
</dbReference>
<dbReference type="Pfam" id="PF00680">
    <property type="entry name" value="RdRP_1"/>
    <property type="match status" value="1"/>
</dbReference>
<keyword evidence="6" id="KW-0548">Nucleotidyltransferase</keyword>